<reference evidence="1 2" key="1">
    <citation type="journal article" date="2022" name="Front. Microbiol.">
        <title>High genomic differentiation and limited gene flow indicate recent cryptic speciation within the genus Laspinema (cyanobacteria).</title>
        <authorList>
            <person name="Stanojkovic A."/>
            <person name="Skoupy S."/>
            <person name="Skaloud P."/>
            <person name="Dvorak P."/>
        </authorList>
    </citation>
    <scope>NUCLEOTIDE SEQUENCE [LARGE SCALE GENOMIC DNA]</scope>
    <source>
        <strain evidence="1 2">D3b</strain>
    </source>
</reference>
<keyword evidence="2" id="KW-1185">Reference proteome</keyword>
<evidence type="ECO:0000313" key="1">
    <source>
        <dbReference type="EMBL" id="MCT7980116.1"/>
    </source>
</evidence>
<comment type="caution">
    <text evidence="1">The sequence shown here is derived from an EMBL/GenBank/DDBJ whole genome shotgun (WGS) entry which is preliminary data.</text>
</comment>
<sequence>MILLQLFNQFLGKTAGGLWGQSTAIGCKLQTAPITMHNLPYSLLGWTRQCLFLGSLKVRLEDVQCPKLGGKGDRYGGDAATSSSGLK</sequence>
<protein>
    <submittedName>
        <fullName evidence="1">Uncharacterized protein</fullName>
    </submittedName>
</protein>
<organism evidence="1 2">
    <name type="scientific">Laspinema olomoucense D3b</name>
    <dbReference type="NCBI Taxonomy" id="2953688"/>
    <lineage>
        <taxon>Bacteria</taxon>
        <taxon>Bacillati</taxon>
        <taxon>Cyanobacteriota</taxon>
        <taxon>Cyanophyceae</taxon>
        <taxon>Oscillatoriophycideae</taxon>
        <taxon>Oscillatoriales</taxon>
        <taxon>Laspinemataceae</taxon>
        <taxon>Laspinema</taxon>
        <taxon>Laspinema olomoucense</taxon>
    </lineage>
</organism>
<name>A0ABT2NCA4_9CYAN</name>
<dbReference type="Proteomes" id="UP001525961">
    <property type="component" value="Unassembled WGS sequence"/>
</dbReference>
<proteinExistence type="predicted"/>
<accession>A0ABT2NCA4</accession>
<dbReference type="RefSeq" id="WP_261236662.1">
    <property type="nucleotide sequence ID" value="NZ_JAMXFA010000032.1"/>
</dbReference>
<gene>
    <name evidence="1" type="ORF">NG792_20545</name>
</gene>
<dbReference type="EMBL" id="JAMXFA010000032">
    <property type="protein sequence ID" value="MCT7980116.1"/>
    <property type="molecule type" value="Genomic_DNA"/>
</dbReference>
<evidence type="ECO:0000313" key="2">
    <source>
        <dbReference type="Proteomes" id="UP001525961"/>
    </source>
</evidence>